<dbReference type="EMBL" id="CAJNDS010000633">
    <property type="protein sequence ID" value="CAE7223940.1"/>
    <property type="molecule type" value="Genomic_DNA"/>
</dbReference>
<dbReference type="AlphaFoldDB" id="A0A812KHF7"/>
<proteinExistence type="predicted"/>
<gene>
    <name evidence="2" type="ORF">SNAT2548_LOCUS8488</name>
</gene>
<reference evidence="2" key="1">
    <citation type="submission" date="2021-02" db="EMBL/GenBank/DDBJ databases">
        <authorList>
            <person name="Dougan E. K."/>
            <person name="Rhodes N."/>
            <person name="Thang M."/>
            <person name="Chan C."/>
        </authorList>
    </citation>
    <scope>NUCLEOTIDE SEQUENCE</scope>
</reference>
<protein>
    <submittedName>
        <fullName evidence="2">Uncharacterized protein</fullName>
    </submittedName>
</protein>
<evidence type="ECO:0000313" key="2">
    <source>
        <dbReference type="EMBL" id="CAE7223940.1"/>
    </source>
</evidence>
<feature type="region of interest" description="Disordered" evidence="1">
    <location>
        <begin position="129"/>
        <end position="150"/>
    </location>
</feature>
<sequence>MKLWLHIVHFVGAISTQLRHNVGHWKCPADTGACYCQCGSVALAAAGASLAQIIGDVPIPPLPPVALPPFPPARLPAMATFTSVTEDDLPTLGPPPATTPLPTLPPTVPPTAAYPFSVQAQANMLRGNAGSGSYGLESSTTSAAPQEDSVKQALVQESLKEGVACHCQE</sequence>
<comment type="caution">
    <text evidence="2">The sequence shown here is derived from an EMBL/GenBank/DDBJ whole genome shotgun (WGS) entry which is preliminary data.</text>
</comment>
<dbReference type="Proteomes" id="UP000604046">
    <property type="component" value="Unassembled WGS sequence"/>
</dbReference>
<name>A0A812KHF7_9DINO</name>
<evidence type="ECO:0000256" key="1">
    <source>
        <dbReference type="SAM" id="MobiDB-lite"/>
    </source>
</evidence>
<keyword evidence="3" id="KW-1185">Reference proteome</keyword>
<organism evidence="2 3">
    <name type="scientific">Symbiodinium natans</name>
    <dbReference type="NCBI Taxonomy" id="878477"/>
    <lineage>
        <taxon>Eukaryota</taxon>
        <taxon>Sar</taxon>
        <taxon>Alveolata</taxon>
        <taxon>Dinophyceae</taxon>
        <taxon>Suessiales</taxon>
        <taxon>Symbiodiniaceae</taxon>
        <taxon>Symbiodinium</taxon>
    </lineage>
</organism>
<evidence type="ECO:0000313" key="3">
    <source>
        <dbReference type="Proteomes" id="UP000604046"/>
    </source>
</evidence>
<accession>A0A812KHF7</accession>